<feature type="chain" id="PRO_5020873096" evidence="1">
    <location>
        <begin position="22"/>
        <end position="182"/>
    </location>
</feature>
<dbReference type="RefSeq" id="WP_138096940.1">
    <property type="nucleotide sequence ID" value="NZ_CP040428.1"/>
</dbReference>
<evidence type="ECO:0000313" key="3">
    <source>
        <dbReference type="Proteomes" id="UP000302163"/>
    </source>
</evidence>
<dbReference type="KEGG" id="izh:FEM41_15215"/>
<gene>
    <name evidence="2" type="ORF">FEM41_15215</name>
</gene>
<keyword evidence="3" id="KW-1185">Reference proteome</keyword>
<evidence type="ECO:0000313" key="2">
    <source>
        <dbReference type="EMBL" id="QCT20898.1"/>
    </source>
</evidence>
<dbReference type="OrthoDB" id="6555548at2"/>
<evidence type="ECO:0000256" key="1">
    <source>
        <dbReference type="SAM" id="SignalP"/>
    </source>
</evidence>
<name>A0A4P8YLZ9_9ENTR</name>
<protein>
    <submittedName>
        <fullName evidence="2">Uncharacterized protein</fullName>
    </submittedName>
</protein>
<dbReference type="EMBL" id="CP040428">
    <property type="protein sequence ID" value="QCT20898.1"/>
    <property type="molecule type" value="Genomic_DNA"/>
</dbReference>
<organism evidence="2 3">
    <name type="scientific">Jejubacter calystegiae</name>
    <dbReference type="NCBI Taxonomy" id="2579935"/>
    <lineage>
        <taxon>Bacteria</taxon>
        <taxon>Pseudomonadati</taxon>
        <taxon>Pseudomonadota</taxon>
        <taxon>Gammaproteobacteria</taxon>
        <taxon>Enterobacterales</taxon>
        <taxon>Enterobacteriaceae</taxon>
        <taxon>Jejubacter</taxon>
    </lineage>
</organism>
<dbReference type="Proteomes" id="UP000302163">
    <property type="component" value="Chromosome"/>
</dbReference>
<sequence length="182" mass="18960">MKLKSTIATLAGLVISASAMAATPSSYDTKFNVSANVPTGVYISDPDGNPVTEVDVVLTAQPSGFMEAVTDQLRLRNNDPTGVKVSMILDDSLASTGSPFALWSNAGGSLKSMKYTIQAMTTAASSATFTNSGDSSDFTLSNVQSGFADEPVQFKFVSVDKSLDIAKGYYTGVVYANVNAAP</sequence>
<dbReference type="Gene3D" id="2.60.40.2040">
    <property type="entry name" value="CFA/I fimbrial subunit E, pilin domain"/>
    <property type="match status" value="1"/>
</dbReference>
<proteinExistence type="predicted"/>
<reference evidence="2 3" key="1">
    <citation type="submission" date="2019-05" db="EMBL/GenBank/DDBJ databases">
        <title>Complete genome sequence of Izhakiella calystegiae KSNA2, an endophyte isolated from beach morning glory (Calystegia soldanella).</title>
        <authorList>
            <person name="Jiang L."/>
            <person name="Jeong J.C."/>
            <person name="Kim C.Y."/>
            <person name="Kim D.H."/>
            <person name="Kim S.W."/>
            <person name="Lee j."/>
        </authorList>
    </citation>
    <scope>NUCLEOTIDE SEQUENCE [LARGE SCALE GENOMIC DNA]</scope>
    <source>
        <strain evidence="2 3">KSNA2</strain>
    </source>
</reference>
<keyword evidence="1" id="KW-0732">Signal</keyword>
<accession>A0A4P8YLZ9</accession>
<dbReference type="AlphaFoldDB" id="A0A4P8YLZ9"/>
<feature type="signal peptide" evidence="1">
    <location>
        <begin position="1"/>
        <end position="21"/>
    </location>
</feature>